<dbReference type="PANTHER" id="PTHR19944">
    <property type="entry name" value="MHC CLASS II-RELATED"/>
    <property type="match status" value="1"/>
</dbReference>
<keyword evidence="7" id="KW-1064">Adaptive immunity</keyword>
<keyword evidence="9" id="KW-1015">Disulfide bond</keyword>
<evidence type="ECO:0000256" key="5">
    <source>
        <dbReference type="ARBA" id="ARBA00022859"/>
    </source>
</evidence>
<dbReference type="GO" id="GO:0002250">
    <property type="term" value="P:adaptive immune response"/>
    <property type="evidence" value="ECO:0007669"/>
    <property type="project" value="UniProtKB-KW"/>
</dbReference>
<dbReference type="InterPro" id="IPR036179">
    <property type="entry name" value="Ig-like_dom_sf"/>
</dbReference>
<keyword evidence="12" id="KW-0393">Immunoglobulin domain</keyword>
<comment type="caution">
    <text evidence="16">The sequence shown here is derived from an EMBL/GenBank/DDBJ whole genome shotgun (WGS) entry which is preliminary data.</text>
</comment>
<evidence type="ECO:0000256" key="1">
    <source>
        <dbReference type="ARBA" id="ARBA00004479"/>
    </source>
</evidence>
<feature type="domain" description="Ig-like" evidence="15">
    <location>
        <begin position="260"/>
        <end position="352"/>
    </location>
</feature>
<reference evidence="16 17" key="1">
    <citation type="submission" date="2018-03" db="EMBL/GenBank/DDBJ databases">
        <title>Draft genome sequence of Rohu Carp (Labeo rohita).</title>
        <authorList>
            <person name="Das P."/>
            <person name="Kushwaha B."/>
            <person name="Joshi C.G."/>
            <person name="Kumar D."/>
            <person name="Nagpure N.S."/>
            <person name="Sahoo L."/>
            <person name="Das S.P."/>
            <person name="Bit A."/>
            <person name="Patnaik S."/>
            <person name="Meher P.K."/>
            <person name="Jayasankar P."/>
            <person name="Koringa P.G."/>
            <person name="Patel N.V."/>
            <person name="Hinsu A.T."/>
            <person name="Kumar R."/>
            <person name="Pandey M."/>
            <person name="Agarwal S."/>
            <person name="Srivastava S."/>
            <person name="Singh M."/>
            <person name="Iquebal M.A."/>
            <person name="Jaiswal S."/>
            <person name="Angadi U.B."/>
            <person name="Kumar N."/>
            <person name="Raza M."/>
            <person name="Shah T.M."/>
            <person name="Rai A."/>
            <person name="Jena J.K."/>
        </authorList>
    </citation>
    <scope>NUCLEOTIDE SEQUENCE [LARGE SCALE GENOMIC DNA]</scope>
    <source>
        <strain evidence="16">DASCIFA01</strain>
        <tissue evidence="16">Testis</tissue>
    </source>
</reference>
<keyword evidence="3" id="KW-0812">Transmembrane</keyword>
<dbReference type="Pfam" id="PF07654">
    <property type="entry name" value="C1-set"/>
    <property type="match status" value="1"/>
</dbReference>
<dbReference type="Gene3D" id="2.60.120.40">
    <property type="match status" value="1"/>
</dbReference>
<organism evidence="16 17">
    <name type="scientific">Labeo rohita</name>
    <name type="common">Indian major carp</name>
    <name type="synonym">Cyprinus rohita</name>
    <dbReference type="NCBI Taxonomy" id="84645"/>
    <lineage>
        <taxon>Eukaryota</taxon>
        <taxon>Metazoa</taxon>
        <taxon>Chordata</taxon>
        <taxon>Craniata</taxon>
        <taxon>Vertebrata</taxon>
        <taxon>Euteleostomi</taxon>
        <taxon>Actinopterygii</taxon>
        <taxon>Neopterygii</taxon>
        <taxon>Teleostei</taxon>
        <taxon>Ostariophysi</taxon>
        <taxon>Cypriniformes</taxon>
        <taxon>Cyprinidae</taxon>
        <taxon>Labeoninae</taxon>
        <taxon>Labeonini</taxon>
        <taxon>Labeo</taxon>
    </lineage>
</organism>
<evidence type="ECO:0000259" key="15">
    <source>
        <dbReference type="PROSITE" id="PS50835"/>
    </source>
</evidence>
<evidence type="ECO:0000313" key="17">
    <source>
        <dbReference type="Proteomes" id="UP000290572"/>
    </source>
</evidence>
<feature type="chain" id="PRO_5019728142" evidence="14">
    <location>
        <begin position="20"/>
        <end position="373"/>
    </location>
</feature>
<feature type="signal peptide" evidence="14">
    <location>
        <begin position="1"/>
        <end position="19"/>
    </location>
</feature>
<evidence type="ECO:0000256" key="3">
    <source>
        <dbReference type="ARBA" id="ARBA00022692"/>
    </source>
</evidence>
<dbReference type="AlphaFoldDB" id="A0A498LZ66"/>
<proteinExistence type="inferred from homology"/>
<dbReference type="GO" id="GO:0002504">
    <property type="term" value="P:antigen processing and presentation of peptide or polysaccharide antigen via MHC class II"/>
    <property type="evidence" value="ECO:0007669"/>
    <property type="project" value="UniProtKB-KW"/>
</dbReference>
<dbReference type="InterPro" id="IPR008983">
    <property type="entry name" value="Tumour_necrosis_fac-like_dom"/>
</dbReference>
<dbReference type="PANTHER" id="PTHR19944:SF86">
    <property type="entry name" value="HLA CLASS II HISTOCOMPATIBILITY ANTIGEN, DR ALPHA CHAIN"/>
    <property type="match status" value="1"/>
</dbReference>
<dbReference type="GO" id="GO:0042613">
    <property type="term" value="C:MHC class II protein complex"/>
    <property type="evidence" value="ECO:0007669"/>
    <property type="project" value="UniProtKB-KW"/>
</dbReference>
<keyword evidence="6" id="KW-1133">Transmembrane helix</keyword>
<dbReference type="InterPro" id="IPR003006">
    <property type="entry name" value="Ig/MHC_CS"/>
</dbReference>
<dbReference type="Proteomes" id="UP000290572">
    <property type="component" value="Unassembled WGS sequence"/>
</dbReference>
<accession>A0A498LZ66</accession>
<sequence>MKGLLYTLLLLETFVFIAQQKVDGGLDNNEISQQLSSGDRRQNPPQTNTLRDEASTDSQQYCHLSFSDIHAALRELTVTVTEQKANIRALETQLKEQQTFFLEELNKKSDEISNLTRSQVEELRKENRDREIAFSASLMQSNSGYVGPFTTDITLTYRNVFTNIGNAYNPITVAHNLFGLTGCSDTEKEQIYGTDGEVAFHSDFIRKKGLLTLPDFADFVNPSSYDGVYELSVSNLVICRNFLDRQIKAYNGSDETTEPPHISIYSKDDVNVGVENDLICHVTGFFPPPVIISWTKNSVNVTEFMNGQYRPNHDSTFNIFSHLKITPKEGDIYSCTVRHKAILGQTQTKTWEFSKLFQPFHSDGVNKELRSHV</sequence>
<keyword evidence="11" id="KW-0491">MHC II</keyword>
<dbReference type="InterPro" id="IPR014745">
    <property type="entry name" value="MHC_II_a/b_N"/>
</dbReference>
<keyword evidence="5" id="KW-0391">Immunity</keyword>
<comment type="subcellular location">
    <subcellularLocation>
        <location evidence="1">Membrane</location>
        <topology evidence="1">Single-pass type I membrane protein</topology>
    </subcellularLocation>
</comment>
<feature type="region of interest" description="Disordered" evidence="13">
    <location>
        <begin position="29"/>
        <end position="55"/>
    </location>
</feature>
<dbReference type="SMART" id="SM00407">
    <property type="entry name" value="IGc1"/>
    <property type="match status" value="1"/>
</dbReference>
<dbReference type="InterPro" id="IPR003597">
    <property type="entry name" value="Ig_C1-set"/>
</dbReference>
<name>A0A498LZ66_LABRO</name>
<dbReference type="InterPro" id="IPR001003">
    <property type="entry name" value="MHC_II_a_N"/>
</dbReference>
<dbReference type="SUPFAM" id="SSF48726">
    <property type="entry name" value="Immunoglobulin"/>
    <property type="match status" value="1"/>
</dbReference>
<comment type="similarity">
    <text evidence="2">Belongs to the MHC class II family.</text>
</comment>
<evidence type="ECO:0000256" key="13">
    <source>
        <dbReference type="SAM" id="MobiDB-lite"/>
    </source>
</evidence>
<evidence type="ECO:0000256" key="9">
    <source>
        <dbReference type="ARBA" id="ARBA00023157"/>
    </source>
</evidence>
<dbReference type="EMBL" id="QBIY01013044">
    <property type="protein sequence ID" value="RXN12506.1"/>
    <property type="molecule type" value="Genomic_DNA"/>
</dbReference>
<dbReference type="SMART" id="SM00920">
    <property type="entry name" value="MHC_II_alpha"/>
    <property type="match status" value="1"/>
</dbReference>
<dbReference type="InterPro" id="IPR013783">
    <property type="entry name" value="Ig-like_fold"/>
</dbReference>
<evidence type="ECO:0000256" key="4">
    <source>
        <dbReference type="ARBA" id="ARBA00022729"/>
    </source>
</evidence>
<evidence type="ECO:0000256" key="8">
    <source>
        <dbReference type="ARBA" id="ARBA00023136"/>
    </source>
</evidence>
<evidence type="ECO:0000256" key="10">
    <source>
        <dbReference type="ARBA" id="ARBA00023180"/>
    </source>
</evidence>
<evidence type="ECO:0000256" key="14">
    <source>
        <dbReference type="SAM" id="SignalP"/>
    </source>
</evidence>
<gene>
    <name evidence="16" type="ORF">ROHU_029546</name>
</gene>
<dbReference type="InterPro" id="IPR050160">
    <property type="entry name" value="MHC/Immunoglobulin"/>
</dbReference>
<evidence type="ECO:0000256" key="6">
    <source>
        <dbReference type="ARBA" id="ARBA00022989"/>
    </source>
</evidence>
<dbReference type="InterPro" id="IPR011162">
    <property type="entry name" value="MHC_I/II-like_Ag-recog"/>
</dbReference>
<evidence type="ECO:0000256" key="7">
    <source>
        <dbReference type="ARBA" id="ARBA00023130"/>
    </source>
</evidence>
<evidence type="ECO:0000256" key="2">
    <source>
        <dbReference type="ARBA" id="ARBA00007394"/>
    </source>
</evidence>
<keyword evidence="10" id="KW-0325">Glycoprotein</keyword>
<evidence type="ECO:0000256" key="12">
    <source>
        <dbReference type="ARBA" id="ARBA00023319"/>
    </source>
</evidence>
<protein>
    <submittedName>
        <fullName evidence="16">MHC class II alpha</fullName>
    </submittedName>
</protein>
<keyword evidence="17" id="KW-1185">Reference proteome</keyword>
<dbReference type="Pfam" id="PF00993">
    <property type="entry name" value="MHC_II_alpha"/>
    <property type="match status" value="1"/>
</dbReference>
<dbReference type="STRING" id="84645.A0A498LZ66"/>
<feature type="compositionally biased region" description="Polar residues" evidence="13">
    <location>
        <begin position="29"/>
        <end position="49"/>
    </location>
</feature>
<dbReference type="Gene3D" id="3.10.320.10">
    <property type="entry name" value="Class II Histocompatibility Antigen, M Beta Chain, Chain B, domain 1"/>
    <property type="match status" value="1"/>
</dbReference>
<dbReference type="PROSITE" id="PS50835">
    <property type="entry name" value="IG_LIKE"/>
    <property type="match status" value="1"/>
</dbReference>
<keyword evidence="4 14" id="KW-0732">Signal</keyword>
<dbReference type="Gene3D" id="2.60.40.10">
    <property type="entry name" value="Immunoglobulins"/>
    <property type="match status" value="1"/>
</dbReference>
<dbReference type="InterPro" id="IPR007110">
    <property type="entry name" value="Ig-like_dom"/>
</dbReference>
<evidence type="ECO:0000256" key="11">
    <source>
        <dbReference type="ARBA" id="ARBA00023182"/>
    </source>
</evidence>
<evidence type="ECO:0000313" key="16">
    <source>
        <dbReference type="EMBL" id="RXN12506.1"/>
    </source>
</evidence>
<dbReference type="SUPFAM" id="SSF54452">
    <property type="entry name" value="MHC antigen-recognition domain"/>
    <property type="match status" value="1"/>
</dbReference>
<dbReference type="PROSITE" id="PS00290">
    <property type="entry name" value="IG_MHC"/>
    <property type="match status" value="1"/>
</dbReference>
<keyword evidence="8" id="KW-0472">Membrane</keyword>